<name>A0A1D9QGC3_SCLS1</name>
<dbReference type="Proteomes" id="UP000177798">
    <property type="component" value="Chromosome 12"/>
</dbReference>
<dbReference type="Gene3D" id="3.20.20.60">
    <property type="entry name" value="Phosphoenolpyruvate-binding domains"/>
    <property type="match status" value="1"/>
</dbReference>
<dbReference type="Pfam" id="PF03328">
    <property type="entry name" value="HpcH_HpaI"/>
    <property type="match status" value="1"/>
</dbReference>
<dbReference type="OMA" id="TRFLAPM"/>
<dbReference type="KEGG" id="ssl:SS1G_11269"/>
<gene>
    <name evidence="4" type="ORF">sscle_12g087090</name>
</gene>
<dbReference type="AlphaFoldDB" id="A0A1D9QGC3"/>
<feature type="domain" description="HpcH/HpaI aldolase/citrate lyase" evidence="3">
    <location>
        <begin position="50"/>
        <end position="228"/>
    </location>
</feature>
<dbReference type="InterPro" id="IPR040442">
    <property type="entry name" value="Pyrv_kinase-like_dom_sf"/>
</dbReference>
<keyword evidence="2" id="KW-0456">Lyase</keyword>
<proteinExistence type="predicted"/>
<organism evidence="4 5">
    <name type="scientific">Sclerotinia sclerotiorum (strain ATCC 18683 / 1980 / Ss-1)</name>
    <name type="common">White mold</name>
    <name type="synonym">Whetzelinia sclerotiorum</name>
    <dbReference type="NCBI Taxonomy" id="665079"/>
    <lineage>
        <taxon>Eukaryota</taxon>
        <taxon>Fungi</taxon>
        <taxon>Dikarya</taxon>
        <taxon>Ascomycota</taxon>
        <taxon>Pezizomycotina</taxon>
        <taxon>Leotiomycetes</taxon>
        <taxon>Helotiales</taxon>
        <taxon>Sclerotiniaceae</taxon>
        <taxon>Sclerotinia</taxon>
    </lineage>
</organism>
<dbReference type="InterPro" id="IPR005000">
    <property type="entry name" value="Aldolase/citrate-lyase_domain"/>
</dbReference>
<dbReference type="GO" id="GO:0016829">
    <property type="term" value="F:lyase activity"/>
    <property type="evidence" value="ECO:0007669"/>
    <property type="project" value="UniProtKB-KW"/>
</dbReference>
<dbReference type="InterPro" id="IPR015813">
    <property type="entry name" value="Pyrv/PenolPyrv_kinase-like_dom"/>
</dbReference>
<dbReference type="PANTHER" id="PTHR30502:SF8">
    <property type="entry name" value="SYNTHASE, PUTATIVE-RELATED"/>
    <property type="match status" value="1"/>
</dbReference>
<evidence type="ECO:0000256" key="2">
    <source>
        <dbReference type="ARBA" id="ARBA00023239"/>
    </source>
</evidence>
<evidence type="ECO:0000313" key="4">
    <source>
        <dbReference type="EMBL" id="APA13939.1"/>
    </source>
</evidence>
<reference evidence="5" key="1">
    <citation type="journal article" date="2017" name="Genome Biol. Evol.">
        <title>The complete genome sequence of the phytopathogenic fungus Sclerotinia sclerotiorum reveals insights into the genome architecture of broad host range pathogens.</title>
        <authorList>
            <person name="Derbyshire M."/>
            <person name="Denton-Giles M."/>
            <person name="Hegedus D."/>
            <person name="Seifbarghy S."/>
            <person name="Rollins J."/>
            <person name="van Kan J."/>
            <person name="Seidl M.F."/>
            <person name="Faino L."/>
            <person name="Mbengue M."/>
            <person name="Navaud O."/>
            <person name="Raffaele S."/>
            <person name="Hammond-Kosack K."/>
            <person name="Heard S."/>
            <person name="Oliver R."/>
        </authorList>
    </citation>
    <scope>NUCLEOTIDE SEQUENCE [LARGE SCALE GENOMIC DNA]</scope>
    <source>
        <strain evidence="5">ATCC 18683 / 1980 / Ss-1</strain>
    </source>
</reference>
<dbReference type="RefSeq" id="XP_001588027.1">
    <property type="nucleotide sequence ID" value="XM_001587977.1"/>
</dbReference>
<evidence type="ECO:0000259" key="3">
    <source>
        <dbReference type="Pfam" id="PF03328"/>
    </source>
</evidence>
<dbReference type="PANTHER" id="PTHR30502">
    <property type="entry name" value="2-KETO-3-DEOXY-L-RHAMNONATE ALDOLASE"/>
    <property type="match status" value="1"/>
</dbReference>
<keyword evidence="1" id="KW-0479">Metal-binding</keyword>
<accession>A0A1D9QGC3</accession>
<evidence type="ECO:0000256" key="1">
    <source>
        <dbReference type="ARBA" id="ARBA00022723"/>
    </source>
</evidence>
<dbReference type="OrthoDB" id="1621678at2759"/>
<dbReference type="InterPro" id="IPR050251">
    <property type="entry name" value="HpcH-HpaI_aldolase"/>
</dbReference>
<dbReference type="EMBL" id="CP017825">
    <property type="protein sequence ID" value="APA13939.1"/>
    <property type="molecule type" value="Genomic_DNA"/>
</dbReference>
<protein>
    <recommendedName>
        <fullName evidence="3">HpcH/HpaI aldolase/citrate lyase domain-containing protein</fullName>
    </recommendedName>
</protein>
<sequence length="311" mass="33687">MNAILENLPNGHEPKPNQGVLAYRAPSLLQPHRARDAIRDAHDGKIPPLIGFFIGLPSPPIAKVAAQLGYDCVWIDWEHTSMSVETMTQMVHDVQFMSEGKSFAIVRVRGHDHASIGYALDAGASILVPQVDTVEQAKHIVSSAKFGAVRNGTRSAPPVRFLMGISDTPIDPTKSVWENVNNQAAVLIQIETLRGIQNLDAILTECGEHIDSVWLGSLDARISMGLPGMWGDEKEWTDAVALYESTLAKHNKPASGLAMGSSTEIKLGAARGKSLVVTGSDILPLMMQAGEAAEIRQHLVAQDHSKIFKKL</sequence>
<dbReference type="VEuPathDB" id="FungiDB:sscle_12g087090"/>
<dbReference type="SUPFAM" id="SSF51621">
    <property type="entry name" value="Phosphoenolpyruvate/pyruvate domain"/>
    <property type="match status" value="1"/>
</dbReference>
<evidence type="ECO:0000313" key="5">
    <source>
        <dbReference type="Proteomes" id="UP000177798"/>
    </source>
</evidence>
<dbReference type="GO" id="GO:0046872">
    <property type="term" value="F:metal ion binding"/>
    <property type="evidence" value="ECO:0007669"/>
    <property type="project" value="UniProtKB-KW"/>
</dbReference>